<feature type="non-terminal residue" evidence="1">
    <location>
        <position position="1"/>
    </location>
</feature>
<dbReference type="Proteomes" id="UP000326458">
    <property type="component" value="Unassembled WGS sequence"/>
</dbReference>
<keyword evidence="2" id="KW-1185">Reference proteome</keyword>
<accession>A0A5N3V7B7</accession>
<name>A0A5N3V7B7_MUNMU</name>
<proteinExistence type="predicted"/>
<reference evidence="1 2" key="1">
    <citation type="submission" date="2019-06" db="EMBL/GenBank/DDBJ databases">
        <title>Discovery of a novel chromosome fission-fusion reversal in muntjac.</title>
        <authorList>
            <person name="Mudd A.B."/>
            <person name="Bredeson J.V."/>
            <person name="Baum R."/>
            <person name="Hockemeyer D."/>
            <person name="Rokhsar D.S."/>
        </authorList>
    </citation>
    <scope>NUCLEOTIDE SEQUENCE [LARGE SCALE GENOMIC DNA]</scope>
    <source>
        <strain evidence="1">UTSW_UCB_Mm</strain>
        <tissue evidence="1">Fibroblast cell line</tissue>
    </source>
</reference>
<comment type="caution">
    <text evidence="1">The sequence shown here is derived from an EMBL/GenBank/DDBJ whole genome shotgun (WGS) entry which is preliminary data.</text>
</comment>
<gene>
    <name evidence="1" type="ORF">FD754_021989</name>
</gene>
<dbReference type="EMBL" id="VCEA01000003">
    <property type="protein sequence ID" value="KAB0345063.1"/>
    <property type="molecule type" value="Genomic_DNA"/>
</dbReference>
<protein>
    <submittedName>
        <fullName evidence="1">Uncharacterized protein</fullName>
    </submittedName>
</protein>
<organism evidence="1 2">
    <name type="scientific">Muntiacus muntjak</name>
    <name type="common">Barking deer</name>
    <name type="synonym">Indian muntjac</name>
    <dbReference type="NCBI Taxonomy" id="9888"/>
    <lineage>
        <taxon>Eukaryota</taxon>
        <taxon>Metazoa</taxon>
        <taxon>Chordata</taxon>
        <taxon>Craniata</taxon>
        <taxon>Vertebrata</taxon>
        <taxon>Euteleostomi</taxon>
        <taxon>Mammalia</taxon>
        <taxon>Eutheria</taxon>
        <taxon>Laurasiatheria</taxon>
        <taxon>Artiodactyla</taxon>
        <taxon>Ruminantia</taxon>
        <taxon>Pecora</taxon>
        <taxon>Cervidae</taxon>
        <taxon>Muntiacinae</taxon>
        <taxon>Muntiacus</taxon>
    </lineage>
</organism>
<sequence length="41" mass="4828">PSLSHENLPINVLIREYLKFNMSIQFLICELSDFEESKDNT</sequence>
<dbReference type="AlphaFoldDB" id="A0A5N3V7B7"/>
<evidence type="ECO:0000313" key="1">
    <source>
        <dbReference type="EMBL" id="KAB0345063.1"/>
    </source>
</evidence>
<evidence type="ECO:0000313" key="2">
    <source>
        <dbReference type="Proteomes" id="UP000326458"/>
    </source>
</evidence>